<feature type="active site" description="Schiff-base intermediate with substrate" evidence="3">
    <location>
        <position position="164"/>
    </location>
</feature>
<feature type="binding site" evidence="4">
    <location>
        <position position="206"/>
    </location>
    <ligand>
        <name>pyruvate</name>
        <dbReference type="ChEBI" id="CHEBI:15361"/>
    </ligand>
</feature>
<dbReference type="PANTHER" id="PTHR12128">
    <property type="entry name" value="DIHYDRODIPICOLINATE SYNTHASE"/>
    <property type="match status" value="1"/>
</dbReference>
<evidence type="ECO:0000313" key="6">
    <source>
        <dbReference type="Proteomes" id="UP000782610"/>
    </source>
</evidence>
<keyword evidence="1 2" id="KW-0456">Lyase</keyword>
<dbReference type="Proteomes" id="UP000782610">
    <property type="component" value="Unassembled WGS sequence"/>
</dbReference>
<sequence length="302" mass="33153">MTLTWRGVIPALMTEMKQDGSLDLEATARHLDSCLSAGCEGFVMLGTLGENSSLSLEEKEAVVGTAVKAVKSRVPVIAGVAEYTTELAIDTANRLGKAGASGIMALPTMVYQTDARESVHHFRTIARAVDLPIMIYNNHVAYKVDLKPDDFAHLVDEKNIVAVKESSHDSRRITDMINRLGDRFAIVCGVDDLLLENALFGAVGWVSGLANSFPREAVQLFRLAKSGRAAEALELYRWFMPLLHLDVATKLVQYIKLANQMTGEGAEWVRAPRLTLEGEERKRISAIIQHAIDTRPALRLVA</sequence>
<protein>
    <submittedName>
        <fullName evidence="5">Dihydrodipicolinate synthase family protein</fullName>
    </submittedName>
</protein>
<comment type="similarity">
    <text evidence="2">Belongs to the DapA family.</text>
</comment>
<evidence type="ECO:0000256" key="4">
    <source>
        <dbReference type="PIRSR" id="PIRSR001365-2"/>
    </source>
</evidence>
<dbReference type="SUPFAM" id="SSF51569">
    <property type="entry name" value="Aldolase"/>
    <property type="match status" value="1"/>
</dbReference>
<dbReference type="EMBL" id="JACRAF010000069">
    <property type="protein sequence ID" value="MBI4924158.1"/>
    <property type="molecule type" value="Genomic_DNA"/>
</dbReference>
<evidence type="ECO:0000256" key="2">
    <source>
        <dbReference type="PIRNR" id="PIRNR001365"/>
    </source>
</evidence>
<dbReference type="CDD" id="cd00408">
    <property type="entry name" value="DHDPS-like"/>
    <property type="match status" value="1"/>
</dbReference>
<proteinExistence type="inferred from homology"/>
<dbReference type="PIRSF" id="PIRSF001365">
    <property type="entry name" value="DHDPS"/>
    <property type="match status" value="1"/>
</dbReference>
<organism evidence="5 6">
    <name type="scientific">Devosia nanyangense</name>
    <dbReference type="NCBI Taxonomy" id="1228055"/>
    <lineage>
        <taxon>Bacteria</taxon>
        <taxon>Pseudomonadati</taxon>
        <taxon>Pseudomonadota</taxon>
        <taxon>Alphaproteobacteria</taxon>
        <taxon>Hyphomicrobiales</taxon>
        <taxon>Devosiaceae</taxon>
        <taxon>Devosia</taxon>
    </lineage>
</organism>
<dbReference type="PANTHER" id="PTHR12128:SF72">
    <property type="entry name" value="DIHYDRODIPICOLINATE SYNTHASE"/>
    <property type="match status" value="1"/>
</dbReference>
<dbReference type="SMART" id="SM01130">
    <property type="entry name" value="DHDPS"/>
    <property type="match status" value="1"/>
</dbReference>
<name>A0A933P0U8_9HYPH</name>
<evidence type="ECO:0000256" key="1">
    <source>
        <dbReference type="ARBA" id="ARBA00023239"/>
    </source>
</evidence>
<dbReference type="InterPro" id="IPR002220">
    <property type="entry name" value="DapA-like"/>
</dbReference>
<gene>
    <name evidence="5" type="ORF">HY834_20675</name>
</gene>
<dbReference type="Gene3D" id="3.20.20.70">
    <property type="entry name" value="Aldolase class I"/>
    <property type="match status" value="1"/>
</dbReference>
<dbReference type="GO" id="GO:0008840">
    <property type="term" value="F:4-hydroxy-tetrahydrodipicolinate synthase activity"/>
    <property type="evidence" value="ECO:0007669"/>
    <property type="project" value="TreeGrafter"/>
</dbReference>
<dbReference type="InterPro" id="IPR013785">
    <property type="entry name" value="Aldolase_TIM"/>
</dbReference>
<dbReference type="AlphaFoldDB" id="A0A933P0U8"/>
<comment type="caution">
    <text evidence="5">The sequence shown here is derived from an EMBL/GenBank/DDBJ whole genome shotgun (WGS) entry which is preliminary data.</text>
</comment>
<evidence type="ECO:0000256" key="3">
    <source>
        <dbReference type="PIRSR" id="PIRSR001365-1"/>
    </source>
</evidence>
<feature type="active site" description="Proton donor/acceptor" evidence="3">
    <location>
        <position position="136"/>
    </location>
</feature>
<accession>A0A933P0U8</accession>
<dbReference type="Pfam" id="PF00701">
    <property type="entry name" value="DHDPS"/>
    <property type="match status" value="1"/>
</dbReference>
<reference evidence="5" key="1">
    <citation type="submission" date="2020-07" db="EMBL/GenBank/DDBJ databases">
        <title>Huge and variable diversity of episymbiotic CPR bacteria and DPANN archaea in groundwater ecosystems.</title>
        <authorList>
            <person name="He C.Y."/>
            <person name="Keren R."/>
            <person name="Whittaker M."/>
            <person name="Farag I.F."/>
            <person name="Doudna J."/>
            <person name="Cate J.H.D."/>
            <person name="Banfield J.F."/>
        </authorList>
    </citation>
    <scope>NUCLEOTIDE SEQUENCE</scope>
    <source>
        <strain evidence="5">NC_groundwater_1586_Pr3_B-0.1um_66_15</strain>
    </source>
</reference>
<evidence type="ECO:0000313" key="5">
    <source>
        <dbReference type="EMBL" id="MBI4924158.1"/>
    </source>
</evidence>
<dbReference type="PRINTS" id="PR00146">
    <property type="entry name" value="DHPICSNTHASE"/>
</dbReference>